<feature type="compositionally biased region" description="Gly residues" evidence="2">
    <location>
        <begin position="139"/>
        <end position="148"/>
    </location>
</feature>
<dbReference type="Proteomes" id="UP000004810">
    <property type="component" value="Unassembled WGS sequence"/>
</dbReference>
<dbReference type="PANTHER" id="PTHR24637">
    <property type="entry name" value="COLLAGEN"/>
    <property type="match status" value="1"/>
</dbReference>
<dbReference type="EMBL" id="ADBV01013883">
    <property type="protein sequence ID" value="EJW73535.1"/>
    <property type="molecule type" value="Genomic_DNA"/>
</dbReference>
<protein>
    <recommendedName>
        <fullName evidence="5">Collagen triple helix repeat protein</fullName>
    </recommendedName>
</protein>
<keyword evidence="1" id="KW-0677">Repeat</keyword>
<comment type="caution">
    <text evidence="3">The sequence shown here is derived from an EMBL/GenBank/DDBJ whole genome shotgun (WGS) entry which is preliminary data.</text>
</comment>
<sequence length="243" mass="25528">MQNLQGEDGMPVHGHITESLCDCRAATVDYVPGASKVHLGQEGTPGKVGPQEPPGRIGEPGRIGYAGVAGVTGEMGARGRPGEPESAGLNGTCGQKGVPGKKSEPGSVGPRDLEGYPGSAGETGPQGPAGIRGPLGQSGAAGGNGRPGMPGEDTQYCSCPPRTTGSKKSSYREVDIQSQIPSTYTEPPIYDLSGTRYMKRSKKVEKLLKYCHYAVINLFVSIFRILNTSHIYEIIGEQRNDNE</sequence>
<proteinExistence type="predicted"/>
<gene>
    <name evidence="3" type="ORF">WUBG_15557</name>
</gene>
<evidence type="ECO:0008006" key="5">
    <source>
        <dbReference type="Google" id="ProtNLM"/>
    </source>
</evidence>
<dbReference type="PANTHER" id="PTHR24637:SF236">
    <property type="entry name" value="NEMATODE CUTICLE COLLAGEN N-TERMINAL DOMAIN-CONTAINING PROTEIN"/>
    <property type="match status" value="1"/>
</dbReference>
<feature type="compositionally biased region" description="Polar residues" evidence="2">
    <location>
        <begin position="155"/>
        <end position="168"/>
    </location>
</feature>
<evidence type="ECO:0000313" key="3">
    <source>
        <dbReference type="EMBL" id="EJW73535.1"/>
    </source>
</evidence>
<dbReference type="AlphaFoldDB" id="J9AHE6"/>
<evidence type="ECO:0000256" key="2">
    <source>
        <dbReference type="SAM" id="MobiDB-lite"/>
    </source>
</evidence>
<accession>J9AHE6</accession>
<feature type="region of interest" description="Disordered" evidence="2">
    <location>
        <begin position="73"/>
        <end position="176"/>
    </location>
</feature>
<organism evidence="3 4">
    <name type="scientific">Wuchereria bancrofti</name>
    <dbReference type="NCBI Taxonomy" id="6293"/>
    <lineage>
        <taxon>Eukaryota</taxon>
        <taxon>Metazoa</taxon>
        <taxon>Ecdysozoa</taxon>
        <taxon>Nematoda</taxon>
        <taxon>Chromadorea</taxon>
        <taxon>Rhabditida</taxon>
        <taxon>Spirurina</taxon>
        <taxon>Spiruromorpha</taxon>
        <taxon>Filarioidea</taxon>
        <taxon>Onchocercidae</taxon>
        <taxon>Wuchereria</taxon>
    </lineage>
</organism>
<name>J9AHE6_WUCBA</name>
<evidence type="ECO:0000256" key="1">
    <source>
        <dbReference type="ARBA" id="ARBA00022737"/>
    </source>
</evidence>
<feature type="region of interest" description="Disordered" evidence="2">
    <location>
        <begin position="36"/>
        <end position="61"/>
    </location>
</feature>
<reference evidence="4" key="1">
    <citation type="submission" date="2012-08" db="EMBL/GenBank/DDBJ databases">
        <title>The Genome Sequence of Wuchereria bancrofti.</title>
        <authorList>
            <person name="Nutman T.B."/>
            <person name="Fink D.L."/>
            <person name="Russ C."/>
            <person name="Young S."/>
            <person name="Zeng Q."/>
            <person name="Koehrsen M."/>
            <person name="Alvarado L."/>
            <person name="Berlin A."/>
            <person name="Chapman S.B."/>
            <person name="Chen Z."/>
            <person name="Freedman E."/>
            <person name="Gellesch M."/>
            <person name="Goldberg J."/>
            <person name="Griggs A."/>
            <person name="Gujja S."/>
            <person name="Heilman E.R."/>
            <person name="Heiman D."/>
            <person name="Hepburn T."/>
            <person name="Howarth C."/>
            <person name="Jen D."/>
            <person name="Larson L."/>
            <person name="Lewis B."/>
            <person name="Mehta T."/>
            <person name="Park D."/>
            <person name="Pearson M."/>
            <person name="Roberts A."/>
            <person name="Saif S."/>
            <person name="Shea T."/>
            <person name="Shenoy N."/>
            <person name="Sisk P."/>
            <person name="Stolte C."/>
            <person name="Sykes S."/>
            <person name="Walk T."/>
            <person name="White J."/>
            <person name="Yandava C."/>
            <person name="Haas B."/>
            <person name="Henn M.R."/>
            <person name="Nusbaum C."/>
            <person name="Birren B."/>
        </authorList>
    </citation>
    <scope>NUCLEOTIDE SEQUENCE [LARGE SCALE GENOMIC DNA]</scope>
    <source>
        <strain evidence="4">NA</strain>
    </source>
</reference>
<evidence type="ECO:0000313" key="4">
    <source>
        <dbReference type="Proteomes" id="UP000004810"/>
    </source>
</evidence>